<organism evidence="1 2">
    <name type="scientific">Ensete ventricosum</name>
    <name type="common">Abyssinian banana</name>
    <name type="synonym">Musa ensete</name>
    <dbReference type="NCBI Taxonomy" id="4639"/>
    <lineage>
        <taxon>Eukaryota</taxon>
        <taxon>Viridiplantae</taxon>
        <taxon>Streptophyta</taxon>
        <taxon>Embryophyta</taxon>
        <taxon>Tracheophyta</taxon>
        <taxon>Spermatophyta</taxon>
        <taxon>Magnoliopsida</taxon>
        <taxon>Liliopsida</taxon>
        <taxon>Zingiberales</taxon>
        <taxon>Musaceae</taxon>
        <taxon>Ensete</taxon>
    </lineage>
</organism>
<dbReference type="EMBL" id="JAQQAF010000009">
    <property type="protein sequence ID" value="KAJ8461568.1"/>
    <property type="molecule type" value="Genomic_DNA"/>
</dbReference>
<sequence>MTIEISQHPMVQEEKKLESEELTQASVLKFGLFSLECKILDPSNSELPPSCTIKLVLFTLGKKKYVNLIL</sequence>
<gene>
    <name evidence="1" type="ORF">OPV22_034494</name>
</gene>
<dbReference type="AlphaFoldDB" id="A0AAV8Q4N5"/>
<name>A0AAV8Q4N5_ENSVE</name>
<accession>A0AAV8Q4N5</accession>
<reference evidence="1 2" key="1">
    <citation type="submission" date="2022-12" db="EMBL/GenBank/DDBJ databases">
        <title>Chromosome-scale assembly of the Ensete ventricosum genome.</title>
        <authorList>
            <person name="Dussert Y."/>
            <person name="Stocks J."/>
            <person name="Wendawek A."/>
            <person name="Woldeyes F."/>
            <person name="Nichols R.A."/>
            <person name="Borrell J.S."/>
        </authorList>
    </citation>
    <scope>NUCLEOTIDE SEQUENCE [LARGE SCALE GENOMIC DNA]</scope>
    <source>
        <strain evidence="2">cv. Maze</strain>
        <tissue evidence="1">Seeds</tissue>
    </source>
</reference>
<evidence type="ECO:0000313" key="2">
    <source>
        <dbReference type="Proteomes" id="UP001222027"/>
    </source>
</evidence>
<proteinExistence type="predicted"/>
<dbReference type="Proteomes" id="UP001222027">
    <property type="component" value="Unassembled WGS sequence"/>
</dbReference>
<keyword evidence="2" id="KW-1185">Reference proteome</keyword>
<protein>
    <submittedName>
        <fullName evidence="1">Uncharacterized protein</fullName>
    </submittedName>
</protein>
<evidence type="ECO:0000313" key="1">
    <source>
        <dbReference type="EMBL" id="KAJ8461568.1"/>
    </source>
</evidence>
<comment type="caution">
    <text evidence="1">The sequence shown here is derived from an EMBL/GenBank/DDBJ whole genome shotgun (WGS) entry which is preliminary data.</text>
</comment>